<evidence type="ECO:0000256" key="8">
    <source>
        <dbReference type="SAM" id="Phobius"/>
    </source>
</evidence>
<reference evidence="9 10" key="1">
    <citation type="journal article" date="2016" name="Nat. Commun.">
        <title>Thousands of microbial genomes shed light on interconnected biogeochemical processes in an aquifer system.</title>
        <authorList>
            <person name="Anantharaman K."/>
            <person name="Brown C.T."/>
            <person name="Hug L.A."/>
            <person name="Sharon I."/>
            <person name="Castelle C.J."/>
            <person name="Probst A.J."/>
            <person name="Thomas B.C."/>
            <person name="Singh A."/>
            <person name="Wilkins M.J."/>
            <person name="Karaoz U."/>
            <person name="Brodie E.L."/>
            <person name="Williams K.H."/>
            <person name="Hubbard S.S."/>
            <person name="Banfield J.F."/>
        </authorList>
    </citation>
    <scope>NUCLEOTIDE SEQUENCE [LARGE SCALE GENOMIC DNA]</scope>
</reference>
<comment type="caution">
    <text evidence="9">The sequence shown here is derived from an EMBL/GenBank/DDBJ whole genome shotgun (WGS) entry which is preliminary data.</text>
</comment>
<protein>
    <recommendedName>
        <fullName evidence="11">AI-2E family transporter</fullName>
    </recommendedName>
</protein>
<evidence type="ECO:0000256" key="2">
    <source>
        <dbReference type="ARBA" id="ARBA00009773"/>
    </source>
</evidence>
<feature type="transmembrane region" description="Helical" evidence="8">
    <location>
        <begin position="238"/>
        <end position="256"/>
    </location>
</feature>
<evidence type="ECO:0000256" key="7">
    <source>
        <dbReference type="ARBA" id="ARBA00023136"/>
    </source>
</evidence>
<evidence type="ECO:0000256" key="5">
    <source>
        <dbReference type="ARBA" id="ARBA00022692"/>
    </source>
</evidence>
<keyword evidence="3" id="KW-0813">Transport</keyword>
<dbReference type="PANTHER" id="PTHR21716:SF53">
    <property type="entry name" value="PERMEASE PERM-RELATED"/>
    <property type="match status" value="1"/>
</dbReference>
<dbReference type="InterPro" id="IPR002549">
    <property type="entry name" value="AI-2E-like"/>
</dbReference>
<dbReference type="Proteomes" id="UP000177269">
    <property type="component" value="Unassembled WGS sequence"/>
</dbReference>
<feature type="transmembrane region" description="Helical" evidence="8">
    <location>
        <begin position="262"/>
        <end position="287"/>
    </location>
</feature>
<organism evidence="9 10">
    <name type="scientific">Candidatus Taylorbacteria bacterium RIFCSPLOWO2_12_FULL_43_20</name>
    <dbReference type="NCBI Taxonomy" id="1802332"/>
    <lineage>
        <taxon>Bacteria</taxon>
        <taxon>Candidatus Tayloriibacteriota</taxon>
    </lineage>
</organism>
<dbReference type="Pfam" id="PF01594">
    <property type="entry name" value="AI-2E_transport"/>
    <property type="match status" value="1"/>
</dbReference>
<evidence type="ECO:0008006" key="11">
    <source>
        <dbReference type="Google" id="ProtNLM"/>
    </source>
</evidence>
<feature type="transmembrane region" description="Helical" evidence="8">
    <location>
        <begin position="65"/>
        <end position="86"/>
    </location>
</feature>
<evidence type="ECO:0000256" key="6">
    <source>
        <dbReference type="ARBA" id="ARBA00022989"/>
    </source>
</evidence>
<keyword evidence="5 8" id="KW-0812">Transmembrane</keyword>
<feature type="transmembrane region" description="Helical" evidence="8">
    <location>
        <begin position="155"/>
        <end position="177"/>
    </location>
</feature>
<proteinExistence type="inferred from homology"/>
<evidence type="ECO:0000313" key="9">
    <source>
        <dbReference type="EMBL" id="OHA42458.1"/>
    </source>
</evidence>
<sequence>MEPNKKMVLDVTPGTITKIILICLFFIFLFLIRDIILIVLAAIVLASSVEPVTVWFVKHNIKRTFAVIIVYLSLALIFMGVVYFFLPQLIREFSNFIGSVSEYMNIEETPPEAMSGLLNGGIAEQVSNSAFTLRDILNSVSNSFSDASRGLFETISIIFGGIFSFILIAVLSFYFAVQEEGISNFLRIITPKKHENYVVSLWKRSQQKIGLWMQGQLLLAVIVGILVYLGLTILGVRHALLLAFLAAIFELIPIFGPLLSAIPAILIAATDSGIGLGLAVALLYLLIQQFENHLIYPLVVRKIVGVSPVVVILALIIGAKLAGFLGVLLSVPIAAALMEYFNDLQKDKNHDFNEPTLMT</sequence>
<dbReference type="EMBL" id="MHSK01000011">
    <property type="protein sequence ID" value="OHA42458.1"/>
    <property type="molecule type" value="Genomic_DNA"/>
</dbReference>
<evidence type="ECO:0000256" key="1">
    <source>
        <dbReference type="ARBA" id="ARBA00004651"/>
    </source>
</evidence>
<comment type="similarity">
    <text evidence="2">Belongs to the autoinducer-2 exporter (AI-2E) (TC 2.A.86) family.</text>
</comment>
<dbReference type="AlphaFoldDB" id="A0A1G2P298"/>
<keyword evidence="7 8" id="KW-0472">Membrane</keyword>
<comment type="subcellular location">
    <subcellularLocation>
        <location evidence="1">Cell membrane</location>
        <topology evidence="1">Multi-pass membrane protein</topology>
    </subcellularLocation>
</comment>
<evidence type="ECO:0000256" key="4">
    <source>
        <dbReference type="ARBA" id="ARBA00022475"/>
    </source>
</evidence>
<name>A0A1G2P298_9BACT</name>
<keyword evidence="4" id="KW-1003">Cell membrane</keyword>
<dbReference type="PANTHER" id="PTHR21716">
    <property type="entry name" value="TRANSMEMBRANE PROTEIN"/>
    <property type="match status" value="1"/>
</dbReference>
<evidence type="ECO:0000256" key="3">
    <source>
        <dbReference type="ARBA" id="ARBA00022448"/>
    </source>
</evidence>
<gene>
    <name evidence="9" type="ORF">A3G52_04575</name>
</gene>
<keyword evidence="6 8" id="KW-1133">Transmembrane helix</keyword>
<accession>A0A1G2P298</accession>
<feature type="transmembrane region" description="Helical" evidence="8">
    <location>
        <begin position="209"/>
        <end position="231"/>
    </location>
</feature>
<dbReference type="GO" id="GO:0005886">
    <property type="term" value="C:plasma membrane"/>
    <property type="evidence" value="ECO:0007669"/>
    <property type="project" value="UniProtKB-SubCell"/>
</dbReference>
<evidence type="ECO:0000313" key="10">
    <source>
        <dbReference type="Proteomes" id="UP000177269"/>
    </source>
</evidence>
<dbReference type="GO" id="GO:0055085">
    <property type="term" value="P:transmembrane transport"/>
    <property type="evidence" value="ECO:0007669"/>
    <property type="project" value="TreeGrafter"/>
</dbReference>